<dbReference type="PANTHER" id="PTHR43660:SF1">
    <property type="entry name" value="DIPEPTIDYL CARBOXYPEPTIDASE"/>
    <property type="match status" value="1"/>
</dbReference>
<dbReference type="InterPro" id="IPR024079">
    <property type="entry name" value="MetalloPept_cat_dom_sf"/>
</dbReference>
<keyword evidence="6 7" id="KW-0482">Metalloprotease</keyword>
<dbReference type="InterPro" id="IPR045090">
    <property type="entry name" value="Pept_M3A_M3B"/>
</dbReference>
<dbReference type="FunFam" id="3.40.390.10:FF:000009">
    <property type="entry name" value="Oligopeptidase A"/>
    <property type="match status" value="1"/>
</dbReference>
<dbReference type="GO" id="GO:0005829">
    <property type="term" value="C:cytosol"/>
    <property type="evidence" value="ECO:0007669"/>
    <property type="project" value="TreeGrafter"/>
</dbReference>
<keyword evidence="2 7" id="KW-0645">Protease</keyword>
<dbReference type="EMBL" id="FCOK02000054">
    <property type="protein sequence ID" value="SAL57255.1"/>
    <property type="molecule type" value="Genomic_DNA"/>
</dbReference>
<evidence type="ECO:0000256" key="1">
    <source>
        <dbReference type="ARBA" id="ARBA00006040"/>
    </source>
</evidence>
<reference evidence="9" key="1">
    <citation type="submission" date="2016-01" db="EMBL/GenBank/DDBJ databases">
        <authorList>
            <person name="Oliw E.H."/>
        </authorList>
    </citation>
    <scope>NUCLEOTIDE SEQUENCE [LARGE SCALE GENOMIC DNA]</scope>
    <source>
        <strain evidence="9">LMG 27134</strain>
    </source>
</reference>
<dbReference type="AlphaFoldDB" id="A0A158IL30"/>
<evidence type="ECO:0000256" key="3">
    <source>
        <dbReference type="ARBA" id="ARBA00022723"/>
    </source>
</evidence>
<dbReference type="InterPro" id="IPR001567">
    <property type="entry name" value="Pept_M3A_M3B_dom"/>
</dbReference>
<dbReference type="InterPro" id="IPR034005">
    <property type="entry name" value="M3A_DCP"/>
</dbReference>
<dbReference type="SUPFAM" id="SSF55486">
    <property type="entry name" value="Metalloproteases ('zincins'), catalytic domain"/>
    <property type="match status" value="1"/>
</dbReference>
<evidence type="ECO:0000256" key="7">
    <source>
        <dbReference type="RuleBase" id="RU003435"/>
    </source>
</evidence>
<evidence type="ECO:0000256" key="5">
    <source>
        <dbReference type="ARBA" id="ARBA00022833"/>
    </source>
</evidence>
<dbReference type="GO" id="GO:0046872">
    <property type="term" value="F:metal ion binding"/>
    <property type="evidence" value="ECO:0007669"/>
    <property type="project" value="UniProtKB-UniRule"/>
</dbReference>
<evidence type="ECO:0000313" key="9">
    <source>
        <dbReference type="EMBL" id="SAL57255.1"/>
    </source>
</evidence>
<keyword evidence="3 7" id="KW-0479">Metal-binding</keyword>
<keyword evidence="4 7" id="KW-0378">Hydrolase</keyword>
<keyword evidence="5 7" id="KW-0862">Zinc</keyword>
<sequence>MNDAPRSIIQLLKQACSLGLQSAGLTAPKTFIGNVISCSLPDHPYRARRIDMTDNGNPLLQDWHTPYQLPPFQQLRCEHFAPAFAVLFERHLAEIDALAENPAAPTFDNTVAAFDAAGARLDRVRLTFENLCSSESPPALQAVQREMAPLLAAYDSKVAMHAGFFARLDAVHQQADMLDLSEEQQRLLQRLHTDFVRTGATLQGAARERFAAIATRLAELQTQFAQNILADESTYQLPLVSEADLGGLPDFLRESAQSAARERGVEGYVITLSRSLVQPFLTWSTRRDLRETAWRAWTSRGENPARDNRPLAREILMLRQEQARLLGYENFADYALADRMAGNASAVHALLSQVWEPAKASAGQERQALAEQAAVLGEPTSIEPWDWYYLAEKVRVARYALDDAQVKPYFSLDAMLAAMFDCAGRLFGLQFVEQTSEQTGVPLYHPDVRLWEVRRGGEQVGIFLGDNYARPNKQGGAWMHIYRRQTRNGGKVTPIVVNNNNFARTDNGPTLLSFDDVRTLFHEFGHGLHGLLSDVNYGRLSGTNVPQDYVELPSQLMENWATVPEVLAKHALHVTTGEPIPAELIERIRASQTFNQGFETVAYTSSALIDMALHLQREPAGIDIARFEATERERIGVPREVGMRHRLPHFGHIFSGAYYAAGYYVYMWAEVLEADAFDAFEEAGNAFDSALADKLQRYVYSAGDSREQRSAFQAFRGRDPRAQPMLRKRGLLREE</sequence>
<proteinExistence type="inferred from homology"/>
<dbReference type="GO" id="GO:0004180">
    <property type="term" value="F:carboxypeptidase activity"/>
    <property type="evidence" value="ECO:0007669"/>
    <property type="project" value="TreeGrafter"/>
</dbReference>
<evidence type="ECO:0000256" key="4">
    <source>
        <dbReference type="ARBA" id="ARBA00022801"/>
    </source>
</evidence>
<evidence type="ECO:0000259" key="8">
    <source>
        <dbReference type="Pfam" id="PF01432"/>
    </source>
</evidence>
<dbReference type="CDD" id="cd06456">
    <property type="entry name" value="M3A_DCP"/>
    <property type="match status" value="1"/>
</dbReference>
<protein>
    <submittedName>
        <fullName evidence="9">Oligopeptidase A</fullName>
    </submittedName>
</protein>
<gene>
    <name evidence="9" type="ORF">AWB69_06209</name>
</gene>
<feature type="domain" description="Peptidase M3A/M3B catalytic" evidence="8">
    <location>
        <begin position="281"/>
        <end position="730"/>
    </location>
</feature>
<name>A0A158IL30_9BURK</name>
<dbReference type="Gene3D" id="1.10.1370.10">
    <property type="entry name" value="Neurolysin, domain 3"/>
    <property type="match status" value="1"/>
</dbReference>
<dbReference type="Pfam" id="PF01432">
    <property type="entry name" value="Peptidase_M3"/>
    <property type="match status" value="1"/>
</dbReference>
<dbReference type="InterPro" id="IPR024077">
    <property type="entry name" value="Neurolysin/TOP_dom2"/>
</dbReference>
<dbReference type="GO" id="GO:0004222">
    <property type="term" value="F:metalloendopeptidase activity"/>
    <property type="evidence" value="ECO:0007669"/>
    <property type="project" value="InterPro"/>
</dbReference>
<evidence type="ECO:0000256" key="6">
    <source>
        <dbReference type="ARBA" id="ARBA00023049"/>
    </source>
</evidence>
<evidence type="ECO:0000256" key="2">
    <source>
        <dbReference type="ARBA" id="ARBA00022670"/>
    </source>
</evidence>
<accession>A0A158IL30</accession>
<comment type="similarity">
    <text evidence="1 7">Belongs to the peptidase M3 family.</text>
</comment>
<organism evidence="9">
    <name type="scientific">Caballeronia udeis</name>
    <dbReference type="NCBI Taxonomy" id="1232866"/>
    <lineage>
        <taxon>Bacteria</taxon>
        <taxon>Pseudomonadati</taxon>
        <taxon>Pseudomonadota</taxon>
        <taxon>Betaproteobacteria</taxon>
        <taxon>Burkholderiales</taxon>
        <taxon>Burkholderiaceae</taxon>
        <taxon>Caballeronia</taxon>
    </lineage>
</organism>
<comment type="cofactor">
    <cofactor evidence="7">
        <name>Zn(2+)</name>
        <dbReference type="ChEBI" id="CHEBI:29105"/>
    </cofactor>
    <text evidence="7">Binds 1 zinc ion.</text>
</comment>
<dbReference type="Gene3D" id="3.40.390.10">
    <property type="entry name" value="Collagenase (Catalytic Domain)"/>
    <property type="match status" value="1"/>
</dbReference>
<dbReference type="GO" id="GO:0006508">
    <property type="term" value="P:proteolysis"/>
    <property type="evidence" value="ECO:0007669"/>
    <property type="project" value="UniProtKB-KW"/>
</dbReference>
<dbReference type="Gene3D" id="1.10.1370.40">
    <property type="match status" value="1"/>
</dbReference>
<dbReference type="Proteomes" id="UP000054683">
    <property type="component" value="Unassembled WGS sequence"/>
</dbReference>
<dbReference type="PANTHER" id="PTHR43660">
    <property type="entry name" value="DIPEPTIDYL CARBOXYPEPTIDASE"/>
    <property type="match status" value="1"/>
</dbReference>